<organism evidence="2 3">
    <name type="scientific">Panicum virgatum</name>
    <name type="common">Blackwell switchgrass</name>
    <dbReference type="NCBI Taxonomy" id="38727"/>
    <lineage>
        <taxon>Eukaryota</taxon>
        <taxon>Viridiplantae</taxon>
        <taxon>Streptophyta</taxon>
        <taxon>Embryophyta</taxon>
        <taxon>Tracheophyta</taxon>
        <taxon>Spermatophyta</taxon>
        <taxon>Magnoliopsida</taxon>
        <taxon>Liliopsida</taxon>
        <taxon>Poales</taxon>
        <taxon>Poaceae</taxon>
        <taxon>PACMAD clade</taxon>
        <taxon>Panicoideae</taxon>
        <taxon>Panicodae</taxon>
        <taxon>Paniceae</taxon>
        <taxon>Panicinae</taxon>
        <taxon>Panicum</taxon>
        <taxon>Panicum sect. Hiantes</taxon>
    </lineage>
</organism>
<proteinExistence type="predicted"/>
<dbReference type="Proteomes" id="UP000823388">
    <property type="component" value="Chromosome 4N"/>
</dbReference>
<dbReference type="AlphaFoldDB" id="A0A8T0TD36"/>
<evidence type="ECO:0000313" key="2">
    <source>
        <dbReference type="EMBL" id="KAG2606984.1"/>
    </source>
</evidence>
<feature type="compositionally biased region" description="Basic residues" evidence="1">
    <location>
        <begin position="136"/>
        <end position="146"/>
    </location>
</feature>
<dbReference type="EMBL" id="CM029044">
    <property type="protein sequence ID" value="KAG2606984.1"/>
    <property type="molecule type" value="Genomic_DNA"/>
</dbReference>
<feature type="compositionally biased region" description="Gly residues" evidence="1">
    <location>
        <begin position="76"/>
        <end position="101"/>
    </location>
</feature>
<reference evidence="2" key="1">
    <citation type="submission" date="2020-05" db="EMBL/GenBank/DDBJ databases">
        <title>WGS assembly of Panicum virgatum.</title>
        <authorList>
            <person name="Lovell J.T."/>
            <person name="Jenkins J."/>
            <person name="Shu S."/>
            <person name="Juenger T.E."/>
            <person name="Schmutz J."/>
        </authorList>
    </citation>
    <scope>NUCLEOTIDE SEQUENCE</scope>
    <source>
        <strain evidence="2">AP13</strain>
    </source>
</reference>
<protein>
    <submittedName>
        <fullName evidence="2">Uncharacterized protein</fullName>
    </submittedName>
</protein>
<evidence type="ECO:0000256" key="1">
    <source>
        <dbReference type="SAM" id="MobiDB-lite"/>
    </source>
</evidence>
<gene>
    <name evidence="2" type="ORF">PVAP13_4NG266311</name>
</gene>
<feature type="compositionally biased region" description="Gly residues" evidence="1">
    <location>
        <begin position="51"/>
        <end position="60"/>
    </location>
</feature>
<accession>A0A8T0TD36</accession>
<name>A0A8T0TD36_PANVG</name>
<sequence length="190" mass="19774">MEVELLAGSEAMEELRGDAWRGGHGGAPRGRSAAAMEDLVRGAWRSSRGGALHGGNGGARRGCSARRPWRSSAGALGSGPGGAHTGGARRGNGGARAGGARRGGHHELRCRRPRSPADPVEWRQHPAATGQDAAKGGRRPVRRTHDKHGADGILWVFIMTATANVRTHEKQAVSGSARSAGTMKCVRTSV</sequence>
<evidence type="ECO:0000313" key="3">
    <source>
        <dbReference type="Proteomes" id="UP000823388"/>
    </source>
</evidence>
<comment type="caution">
    <text evidence="2">The sequence shown here is derived from an EMBL/GenBank/DDBJ whole genome shotgun (WGS) entry which is preliminary data.</text>
</comment>
<feature type="compositionally biased region" description="Basic residues" evidence="1">
    <location>
        <begin position="102"/>
        <end position="114"/>
    </location>
</feature>
<keyword evidence="3" id="KW-1185">Reference proteome</keyword>
<feature type="region of interest" description="Disordered" evidence="1">
    <location>
        <begin position="46"/>
        <end position="146"/>
    </location>
</feature>